<dbReference type="EMBL" id="BAAFHN010000086">
    <property type="protein sequence ID" value="GAB0173965.1"/>
    <property type="molecule type" value="Genomic_DNA"/>
</dbReference>
<protein>
    <recommendedName>
        <fullName evidence="4">FUSC family protein</fullName>
    </recommendedName>
</protein>
<reference evidence="2 3" key="1">
    <citation type="submission" date="2024-06" db="EMBL/GenBank/DDBJ databases">
        <title>Draft genome sequence of Helicobacter trogontum NHP16-4001.</title>
        <authorList>
            <person name="Rimbara E."/>
            <person name="Suzuki M."/>
        </authorList>
    </citation>
    <scope>NUCLEOTIDE SEQUENCE [LARGE SCALE GENOMIC DNA]</scope>
    <source>
        <strain evidence="2 3">NHP16-4001</strain>
    </source>
</reference>
<evidence type="ECO:0000313" key="2">
    <source>
        <dbReference type="EMBL" id="GAB0173965.1"/>
    </source>
</evidence>
<gene>
    <name evidence="2" type="ORF">NHP164001_19870</name>
</gene>
<organism evidence="2 3">
    <name type="scientific">Helicobacter trogontum</name>
    <dbReference type="NCBI Taxonomy" id="50960"/>
    <lineage>
        <taxon>Bacteria</taxon>
        <taxon>Pseudomonadati</taxon>
        <taxon>Campylobacterota</taxon>
        <taxon>Epsilonproteobacteria</taxon>
        <taxon>Campylobacterales</taxon>
        <taxon>Helicobacteraceae</taxon>
        <taxon>Helicobacter</taxon>
    </lineage>
</organism>
<evidence type="ECO:0000313" key="3">
    <source>
        <dbReference type="Proteomes" id="UP001562457"/>
    </source>
</evidence>
<evidence type="ECO:0000256" key="1">
    <source>
        <dbReference type="SAM" id="Phobius"/>
    </source>
</evidence>
<feature type="transmembrane region" description="Helical" evidence="1">
    <location>
        <begin position="33"/>
        <end position="54"/>
    </location>
</feature>
<accession>A0ABQ0D6X2</accession>
<proteinExistence type="predicted"/>
<keyword evidence="1" id="KW-0812">Transmembrane</keyword>
<feature type="transmembrane region" description="Helical" evidence="1">
    <location>
        <begin position="60"/>
        <end position="78"/>
    </location>
</feature>
<keyword evidence="1" id="KW-1133">Transmembrane helix</keyword>
<dbReference type="RefSeq" id="WP_369607895.1">
    <property type="nucleotide sequence ID" value="NZ_BAAFHN010000086.1"/>
</dbReference>
<keyword evidence="3" id="KW-1185">Reference proteome</keyword>
<keyword evidence="1" id="KW-0472">Membrane</keyword>
<evidence type="ECO:0008006" key="4">
    <source>
        <dbReference type="Google" id="ProtNLM"/>
    </source>
</evidence>
<comment type="caution">
    <text evidence="2">The sequence shown here is derived from an EMBL/GenBank/DDBJ whole genome shotgun (WGS) entry which is preliminary data.</text>
</comment>
<sequence length="91" mass="10351">MSKFTNLDIDFDKEIAPLLKEVKKATSNYTSEIVRFVIASALIVLVSYLLILYQGLPQKTIIYACLPIAFFALMTFIHKQKTTRISLKPIV</sequence>
<dbReference type="Proteomes" id="UP001562457">
    <property type="component" value="Unassembled WGS sequence"/>
</dbReference>
<name>A0ABQ0D6X2_9HELI</name>